<dbReference type="EMBL" id="LSSL01000242">
    <property type="protein sequence ID" value="OLY85075.1"/>
    <property type="molecule type" value="Genomic_DNA"/>
</dbReference>
<comment type="caution">
    <text evidence="1">The sequence shown here is derived from an EMBL/GenBank/DDBJ whole genome shotgun (WGS) entry which is preliminary data.</text>
</comment>
<proteinExistence type="predicted"/>
<sequence length="35" mass="3934">MEEPRPSKRIRPLCPKVGLRKAESKSTTGIQIQVV</sequence>
<accession>A0A1R0H7B8</accession>
<evidence type="ECO:0000313" key="2">
    <source>
        <dbReference type="Proteomes" id="UP000187455"/>
    </source>
</evidence>
<protein>
    <submittedName>
        <fullName evidence="1">Uncharacterized protein</fullName>
    </submittedName>
</protein>
<evidence type="ECO:0000313" key="1">
    <source>
        <dbReference type="EMBL" id="OLY85075.1"/>
    </source>
</evidence>
<dbReference type="Proteomes" id="UP000187455">
    <property type="component" value="Unassembled WGS sequence"/>
</dbReference>
<dbReference type="AlphaFoldDB" id="A0A1R0H7B8"/>
<name>A0A1R0H7B8_9FUNG</name>
<keyword evidence="2" id="KW-1185">Reference proteome</keyword>
<organism evidence="1 2">
    <name type="scientific">Smittium mucronatum</name>
    <dbReference type="NCBI Taxonomy" id="133383"/>
    <lineage>
        <taxon>Eukaryota</taxon>
        <taxon>Fungi</taxon>
        <taxon>Fungi incertae sedis</taxon>
        <taxon>Zoopagomycota</taxon>
        <taxon>Kickxellomycotina</taxon>
        <taxon>Harpellomycetes</taxon>
        <taxon>Harpellales</taxon>
        <taxon>Legeriomycetaceae</taxon>
        <taxon>Smittium</taxon>
    </lineage>
</organism>
<feature type="non-terminal residue" evidence="1">
    <location>
        <position position="35"/>
    </location>
</feature>
<reference evidence="1 2" key="1">
    <citation type="journal article" date="2016" name="Mol. Biol. Evol.">
        <title>Genome-Wide Survey of Gut Fungi (Harpellales) Reveals the First Horizontally Transferred Ubiquitin Gene from a Mosquito Host.</title>
        <authorList>
            <person name="Wang Y."/>
            <person name="White M.M."/>
            <person name="Kvist S."/>
            <person name="Moncalvo J.M."/>
        </authorList>
    </citation>
    <scope>NUCLEOTIDE SEQUENCE [LARGE SCALE GENOMIC DNA]</scope>
    <source>
        <strain evidence="1 2">ALG-7-W6</strain>
    </source>
</reference>
<gene>
    <name evidence="1" type="ORF">AYI68_g743</name>
</gene>